<dbReference type="AlphaFoldDB" id="A0A099KMH2"/>
<accession>A0A099KMH2</accession>
<evidence type="ECO:0000313" key="1">
    <source>
        <dbReference type="EMBL" id="KGJ91445.1"/>
    </source>
</evidence>
<dbReference type="RefSeq" id="WP_033094061.1">
    <property type="nucleotide sequence ID" value="NZ_JQED01000029.1"/>
</dbReference>
<dbReference type="Proteomes" id="UP000029843">
    <property type="component" value="Unassembled WGS sequence"/>
</dbReference>
<dbReference type="PATRIC" id="fig|28229.4.peg.2360"/>
<dbReference type="NCBIfam" id="NF046101">
    <property type="entry name" value="PA3496_fam"/>
    <property type="match status" value="1"/>
</dbReference>
<organism evidence="1 2">
    <name type="scientific">Colwellia psychrerythraea</name>
    <name type="common">Vibrio psychroerythus</name>
    <dbReference type="NCBI Taxonomy" id="28229"/>
    <lineage>
        <taxon>Bacteria</taxon>
        <taxon>Pseudomonadati</taxon>
        <taxon>Pseudomonadota</taxon>
        <taxon>Gammaproteobacteria</taxon>
        <taxon>Alteromonadales</taxon>
        <taxon>Colwelliaceae</taxon>
        <taxon>Colwellia</taxon>
    </lineage>
</organism>
<protein>
    <recommendedName>
        <fullName evidence="3">DUF3545 domain-containing protein</fullName>
    </recommendedName>
</protein>
<proteinExistence type="predicted"/>
<name>A0A099KMH2_COLPS</name>
<dbReference type="InterPro" id="IPR021932">
    <property type="entry name" value="DUF3545"/>
</dbReference>
<gene>
    <name evidence="1" type="ORF">ND2E_3310</name>
</gene>
<comment type="caution">
    <text evidence="1">The sequence shown here is derived from an EMBL/GenBank/DDBJ whole genome shotgun (WGS) entry which is preliminary data.</text>
</comment>
<dbReference type="Pfam" id="PF12065">
    <property type="entry name" value="DUF3545"/>
    <property type="match status" value="1"/>
</dbReference>
<reference evidence="1 2" key="1">
    <citation type="submission" date="2014-08" db="EMBL/GenBank/DDBJ databases">
        <title>Genomic and Phenotypic Diversity of Colwellia psychrerythraea strains from Disparate Marine Basins.</title>
        <authorList>
            <person name="Techtmann S.M."/>
            <person name="Stelling S.C."/>
            <person name="Utturkar S.M."/>
            <person name="Alshibli N."/>
            <person name="Harris A."/>
            <person name="Brown S.D."/>
            <person name="Hazen T.C."/>
        </authorList>
    </citation>
    <scope>NUCLEOTIDE SEQUENCE [LARGE SCALE GENOMIC DNA]</scope>
    <source>
        <strain evidence="1 2">ND2E</strain>
    </source>
</reference>
<dbReference type="EMBL" id="JQED01000029">
    <property type="protein sequence ID" value="KGJ91445.1"/>
    <property type="molecule type" value="Genomic_DNA"/>
</dbReference>
<evidence type="ECO:0000313" key="2">
    <source>
        <dbReference type="Proteomes" id="UP000029843"/>
    </source>
</evidence>
<dbReference type="InterPro" id="IPR058059">
    <property type="entry name" value="PA3496-like"/>
</dbReference>
<evidence type="ECO:0008006" key="3">
    <source>
        <dbReference type="Google" id="ProtNLM"/>
    </source>
</evidence>
<sequence length="60" mass="7570">MNNKYWDEMDILDDEDELTRPDKKGKTKGSDRKRKWREIESIKEQRRLRREITDFEQYSY</sequence>